<dbReference type="InterPro" id="IPR001881">
    <property type="entry name" value="EGF-like_Ca-bd_dom"/>
</dbReference>
<dbReference type="Pfam" id="PF07645">
    <property type="entry name" value="EGF_CA"/>
    <property type="match status" value="1"/>
</dbReference>
<feature type="transmembrane region" description="Helical" evidence="6">
    <location>
        <begin position="7"/>
        <end position="25"/>
    </location>
</feature>
<dbReference type="RefSeq" id="XP_031572063.1">
    <property type="nucleotide sequence ID" value="XM_031716203.1"/>
</dbReference>
<dbReference type="Gene3D" id="2.10.25.10">
    <property type="entry name" value="Laminin"/>
    <property type="match status" value="2"/>
</dbReference>
<gene>
    <name evidence="9" type="primary">LOC116306155</name>
</gene>
<dbReference type="Pfam" id="PF07546">
    <property type="entry name" value="EMI"/>
    <property type="match status" value="1"/>
</dbReference>
<dbReference type="CDD" id="cd00054">
    <property type="entry name" value="EGF_CA"/>
    <property type="match status" value="1"/>
</dbReference>
<keyword evidence="3" id="KW-0732">Signal</keyword>
<evidence type="ECO:0000256" key="1">
    <source>
        <dbReference type="ARBA" id="ARBA00006373"/>
    </source>
</evidence>
<evidence type="ECO:0000256" key="3">
    <source>
        <dbReference type="ARBA" id="ARBA00022729"/>
    </source>
</evidence>
<keyword evidence="6" id="KW-0812">Transmembrane</keyword>
<proteinExistence type="inferred from homology"/>
<dbReference type="InterPro" id="IPR000742">
    <property type="entry name" value="EGF"/>
</dbReference>
<keyword evidence="5" id="KW-1015">Disulfide bond</keyword>
<comment type="similarity">
    <text evidence="1">Belongs to the EGF domain peptide family.</text>
</comment>
<keyword evidence="8" id="KW-1185">Reference proteome</keyword>
<dbReference type="InterPro" id="IPR049883">
    <property type="entry name" value="NOTCH1_EGF-like"/>
</dbReference>
<keyword evidence="6" id="KW-1133">Transmembrane helix</keyword>
<evidence type="ECO:0000256" key="5">
    <source>
        <dbReference type="ARBA" id="ARBA00023157"/>
    </source>
</evidence>
<organism evidence="8 9">
    <name type="scientific">Actinia tenebrosa</name>
    <name type="common">Australian red waratah sea anemone</name>
    <dbReference type="NCBI Taxonomy" id="6105"/>
    <lineage>
        <taxon>Eukaryota</taxon>
        <taxon>Metazoa</taxon>
        <taxon>Cnidaria</taxon>
        <taxon>Anthozoa</taxon>
        <taxon>Hexacorallia</taxon>
        <taxon>Actiniaria</taxon>
        <taxon>Actiniidae</taxon>
        <taxon>Actinia</taxon>
    </lineage>
</organism>
<dbReference type="GeneID" id="116306155"/>
<keyword evidence="6" id="KW-0472">Membrane</keyword>
<dbReference type="KEGG" id="aten:116306155"/>
<sequence length="219" mass="24687">MILVWRFCVFTNCFIAVFVLSTWTFDLQPGSPNVCSFVRPQVVRDRISELRSYPRTVPVLINGCNKVCMRYVTRTFYYTSYREVDRMVQRTVFDCCEGWTRAAGQAGCQRRVFVDQEQPLPCAVQNGGCQSICSHQDNRVVCACHRGFRLAADLSSCLDVNECLVGNGGCQSRCVNTYGSHRCECARGYKKLSASSSRCKDIDECSERALTDTSVQDVV</sequence>
<evidence type="ECO:0000256" key="4">
    <source>
        <dbReference type="ARBA" id="ARBA00022737"/>
    </source>
</evidence>
<dbReference type="InParanoid" id="A0A6P8J1S2"/>
<keyword evidence="2" id="KW-0245">EGF-like domain</keyword>
<dbReference type="InterPro" id="IPR052071">
    <property type="entry name" value="SCUB_EGF-like_domain"/>
</dbReference>
<dbReference type="GO" id="GO:0007165">
    <property type="term" value="P:signal transduction"/>
    <property type="evidence" value="ECO:0007669"/>
    <property type="project" value="TreeGrafter"/>
</dbReference>
<dbReference type="GO" id="GO:0005509">
    <property type="term" value="F:calcium ion binding"/>
    <property type="evidence" value="ECO:0007669"/>
    <property type="project" value="InterPro"/>
</dbReference>
<dbReference type="InterPro" id="IPR011489">
    <property type="entry name" value="EMI_domain"/>
</dbReference>
<dbReference type="SMART" id="SM00179">
    <property type="entry name" value="EGF_CA"/>
    <property type="match status" value="1"/>
</dbReference>
<evidence type="ECO:0000313" key="8">
    <source>
        <dbReference type="Proteomes" id="UP000515163"/>
    </source>
</evidence>
<dbReference type="PANTHER" id="PTHR24046">
    <property type="entry name" value="SIGNAL PEPTIDE, CUB AND EGF-LIKE DOMAIN-CONTAINING"/>
    <property type="match status" value="1"/>
</dbReference>
<dbReference type="SUPFAM" id="SSF57196">
    <property type="entry name" value="EGF/Laminin"/>
    <property type="match status" value="2"/>
</dbReference>
<dbReference type="Pfam" id="PF14670">
    <property type="entry name" value="FXa_inhibition"/>
    <property type="match status" value="1"/>
</dbReference>
<dbReference type="GO" id="GO:0005615">
    <property type="term" value="C:extracellular space"/>
    <property type="evidence" value="ECO:0007669"/>
    <property type="project" value="TreeGrafter"/>
</dbReference>
<dbReference type="Proteomes" id="UP000515163">
    <property type="component" value="Unplaced"/>
</dbReference>
<dbReference type="OrthoDB" id="5990513at2759"/>
<dbReference type="PROSITE" id="PS51041">
    <property type="entry name" value="EMI"/>
    <property type="match status" value="1"/>
</dbReference>
<protein>
    <submittedName>
        <fullName evidence="9">Multiple epidermal growth factor-like domains protein 6</fullName>
    </submittedName>
</protein>
<evidence type="ECO:0000256" key="6">
    <source>
        <dbReference type="SAM" id="Phobius"/>
    </source>
</evidence>
<feature type="domain" description="EMI" evidence="7">
    <location>
        <begin position="31"/>
        <end position="110"/>
    </location>
</feature>
<dbReference type="PANTHER" id="PTHR24046:SF5">
    <property type="entry name" value="EGF-LIKE DOMAIN-CONTAINING PROTEIN"/>
    <property type="match status" value="1"/>
</dbReference>
<dbReference type="AlphaFoldDB" id="A0A6P8J1S2"/>
<evidence type="ECO:0000313" key="9">
    <source>
        <dbReference type="RefSeq" id="XP_031572063.1"/>
    </source>
</evidence>
<dbReference type="FunFam" id="2.10.25.10:FF:000240">
    <property type="entry name" value="Vitamin K-dependent protein S"/>
    <property type="match status" value="1"/>
</dbReference>
<dbReference type="GO" id="GO:0009986">
    <property type="term" value="C:cell surface"/>
    <property type="evidence" value="ECO:0007669"/>
    <property type="project" value="TreeGrafter"/>
</dbReference>
<evidence type="ECO:0000259" key="7">
    <source>
        <dbReference type="PROSITE" id="PS51041"/>
    </source>
</evidence>
<name>A0A6P8J1S2_ACTTE</name>
<reference evidence="9" key="1">
    <citation type="submission" date="2025-08" db="UniProtKB">
        <authorList>
            <consortium name="RefSeq"/>
        </authorList>
    </citation>
    <scope>IDENTIFICATION</scope>
    <source>
        <tissue evidence="9">Tentacle</tissue>
    </source>
</reference>
<dbReference type="FunFam" id="2.10.25.10:FF:000037">
    <property type="entry name" value="Signal peptide, CUB domain and EGF-like domain-containing 2"/>
    <property type="match status" value="1"/>
</dbReference>
<dbReference type="SMART" id="SM00181">
    <property type="entry name" value="EGF"/>
    <property type="match status" value="2"/>
</dbReference>
<evidence type="ECO:0000256" key="2">
    <source>
        <dbReference type="ARBA" id="ARBA00022536"/>
    </source>
</evidence>
<accession>A0A6P8J1S2</accession>
<keyword evidence="4" id="KW-0677">Repeat</keyword>